<dbReference type="GO" id="GO:0071885">
    <property type="term" value="F:N-terminal protein N-methyltransferase activity"/>
    <property type="evidence" value="ECO:0007669"/>
    <property type="project" value="UniProtKB-EC"/>
</dbReference>
<dbReference type="CDD" id="cd02440">
    <property type="entry name" value="AdoMet_MTases"/>
    <property type="match status" value="1"/>
</dbReference>
<dbReference type="PIRSF" id="PIRSF016958">
    <property type="entry name" value="DUF858_MeTrfase_lik"/>
    <property type="match status" value="1"/>
</dbReference>
<proteinExistence type="inferred from homology"/>
<dbReference type="SUPFAM" id="SSF53335">
    <property type="entry name" value="S-adenosyl-L-methionine-dependent methyltransferases"/>
    <property type="match status" value="1"/>
</dbReference>
<accession>A0AAV8UVY6</accession>
<evidence type="ECO:0000256" key="5">
    <source>
        <dbReference type="ARBA" id="ARBA00039112"/>
    </source>
</evidence>
<comment type="catalytic activity">
    <reaction evidence="9">
        <text>N-terminal L-prolyl-L-prolyl-L-lysyl-[protein] + 2 S-adenosyl-L-methionine = N-terminal N,N-dimethyl-L-prolyl-L-prolyl-L-lysyl-[protein] + 2 S-adenosyl-L-homocysteine + 2 H(+)</text>
        <dbReference type="Rhea" id="RHEA:54736"/>
        <dbReference type="Rhea" id="RHEA-COMP:13787"/>
        <dbReference type="Rhea" id="RHEA-COMP:13974"/>
        <dbReference type="ChEBI" id="CHEBI:15378"/>
        <dbReference type="ChEBI" id="CHEBI:57856"/>
        <dbReference type="ChEBI" id="CHEBI:59789"/>
        <dbReference type="ChEBI" id="CHEBI:138059"/>
        <dbReference type="ChEBI" id="CHEBI:138318"/>
        <dbReference type="EC" id="2.1.1.244"/>
    </reaction>
</comment>
<comment type="catalytic activity">
    <reaction evidence="8">
        <text>N-terminal L-seryl-L-prolyl-L-lysyl-[protein] + 3 S-adenosyl-L-methionine = N-terminal N,N,N-trimethyl-L-seryl-L-prolyl-L-lysyl-[protein] + 3 S-adenosyl-L-homocysteine + 3 H(+)</text>
        <dbReference type="Rhea" id="RHEA:54724"/>
        <dbReference type="Rhea" id="RHEA-COMP:13789"/>
        <dbReference type="Rhea" id="RHEA-COMP:13973"/>
        <dbReference type="ChEBI" id="CHEBI:15378"/>
        <dbReference type="ChEBI" id="CHEBI:57856"/>
        <dbReference type="ChEBI" id="CHEBI:59789"/>
        <dbReference type="ChEBI" id="CHEBI:138061"/>
        <dbReference type="ChEBI" id="CHEBI:138317"/>
        <dbReference type="EC" id="2.1.1.244"/>
    </reaction>
</comment>
<feature type="binding site" evidence="11">
    <location>
        <position position="178"/>
    </location>
    <ligand>
        <name>S-adenosyl-L-methionine</name>
        <dbReference type="ChEBI" id="CHEBI:59789"/>
    </ligand>
</feature>
<sequence length="270" mass="30171">MVASKKKAGDGTESVYAMSIKKRSRFRGLDTNGKRYSDQQAMWSAEVGDSADVERRGELGWYQKAKEYWTNVEPTVDGMLGGLGKLSDLDVRTSTGFIRSLEKVEFDGIALDVGGGIGRVSKHLLLPLFSRVDILESNQAYLEESKEYIGDPRLERRICAGMEDFSPETGRYSLIWIQWCIIYLTDADLVRFFKSCTAAVKPGGFVILKDNVCNTGFVVDKEDSSVTRSEQYLMELFAEAGVEVITSKLQGDFPEHLFPVKMFALRAKGP</sequence>
<keyword evidence="2" id="KW-0489">Methyltransferase</keyword>
<feature type="binding site" evidence="11">
    <location>
        <position position="119"/>
    </location>
    <ligand>
        <name>S-adenosyl-L-methionine</name>
        <dbReference type="ChEBI" id="CHEBI:59789"/>
    </ligand>
</feature>
<evidence type="ECO:0000256" key="8">
    <source>
        <dbReference type="ARBA" id="ARBA00047306"/>
    </source>
</evidence>
<dbReference type="Proteomes" id="UP001157974">
    <property type="component" value="Unassembled WGS sequence"/>
</dbReference>
<comment type="caution">
    <text evidence="12">The sequence shown here is derived from an EMBL/GenBank/DDBJ whole genome shotgun (WGS) entry which is preliminary data.</text>
</comment>
<evidence type="ECO:0000256" key="1">
    <source>
        <dbReference type="ARBA" id="ARBA00009059"/>
    </source>
</evidence>
<comment type="similarity">
    <text evidence="1">Belongs to the methyltransferase superfamily. NTM1 family.</text>
</comment>
<dbReference type="EC" id="2.1.1.244" evidence="5"/>
<gene>
    <name evidence="12" type="ORF">NDN08_003244</name>
</gene>
<keyword evidence="4 11" id="KW-0949">S-adenosyl-L-methionine</keyword>
<evidence type="ECO:0000256" key="4">
    <source>
        <dbReference type="ARBA" id="ARBA00022691"/>
    </source>
</evidence>
<dbReference type="EMBL" id="JAMWBK010000003">
    <property type="protein sequence ID" value="KAJ8906756.1"/>
    <property type="molecule type" value="Genomic_DNA"/>
</dbReference>
<reference evidence="12 13" key="1">
    <citation type="journal article" date="2023" name="Nat. Commun.">
        <title>Origin of minicircular mitochondrial genomes in red algae.</title>
        <authorList>
            <person name="Lee Y."/>
            <person name="Cho C.H."/>
            <person name="Lee Y.M."/>
            <person name="Park S.I."/>
            <person name="Yang J.H."/>
            <person name="West J.A."/>
            <person name="Bhattacharya D."/>
            <person name="Yoon H.S."/>
        </authorList>
    </citation>
    <scope>NUCLEOTIDE SEQUENCE [LARGE SCALE GENOMIC DNA]</scope>
    <source>
        <strain evidence="12 13">CCMP1338</strain>
        <tissue evidence="12">Whole cell</tissue>
    </source>
</reference>
<dbReference type="AlphaFoldDB" id="A0AAV8UVY6"/>
<dbReference type="PANTHER" id="PTHR12753:SF0">
    <property type="entry name" value="ALPHA N-TERMINAL PROTEIN METHYLTRANSFERASE 1"/>
    <property type="match status" value="1"/>
</dbReference>
<protein>
    <recommendedName>
        <fullName evidence="6">Alpha N-terminal protein methyltransferase 1</fullName>
        <ecNumber evidence="5">2.1.1.244</ecNumber>
    </recommendedName>
    <alternativeName>
        <fullName evidence="7">X-Pro-Lys N-terminal protein methyltransferase 1</fullName>
    </alternativeName>
</protein>
<dbReference type="InterPro" id="IPR029063">
    <property type="entry name" value="SAM-dependent_MTases_sf"/>
</dbReference>
<evidence type="ECO:0000256" key="11">
    <source>
        <dbReference type="PIRSR" id="PIRSR016958-1"/>
    </source>
</evidence>
<evidence type="ECO:0000313" key="13">
    <source>
        <dbReference type="Proteomes" id="UP001157974"/>
    </source>
</evidence>
<keyword evidence="3" id="KW-0808">Transferase</keyword>
<evidence type="ECO:0000256" key="6">
    <source>
        <dbReference type="ARBA" id="ARBA00039449"/>
    </source>
</evidence>
<dbReference type="FunFam" id="3.40.50.150:FF:000025">
    <property type="entry name" value="N-terminal Xaa-Pro-Lys N-methyltransferase 1"/>
    <property type="match status" value="1"/>
</dbReference>
<evidence type="ECO:0000256" key="9">
    <source>
        <dbReference type="ARBA" id="ARBA00047885"/>
    </source>
</evidence>
<evidence type="ECO:0000256" key="3">
    <source>
        <dbReference type="ARBA" id="ARBA00022679"/>
    </source>
</evidence>
<comment type="catalytic activity">
    <reaction evidence="10">
        <text>N-terminal L-alanyl-L-prolyl-L-lysyl-[protein] + 3 S-adenosyl-L-methionine = N-terminal N,N,N-trimethyl-L-alanyl-L-prolyl-L-lysyl-[protein] + 3 S-adenosyl-L-homocysteine + 3 H(+)</text>
        <dbReference type="Rhea" id="RHEA:54712"/>
        <dbReference type="Rhea" id="RHEA-COMP:13785"/>
        <dbReference type="Rhea" id="RHEA-COMP:13971"/>
        <dbReference type="ChEBI" id="CHEBI:15378"/>
        <dbReference type="ChEBI" id="CHEBI:57856"/>
        <dbReference type="ChEBI" id="CHEBI:59789"/>
        <dbReference type="ChEBI" id="CHEBI:138057"/>
        <dbReference type="ChEBI" id="CHEBI:138315"/>
        <dbReference type="EC" id="2.1.1.244"/>
    </reaction>
</comment>
<organism evidence="12 13">
    <name type="scientific">Rhodosorus marinus</name>
    <dbReference type="NCBI Taxonomy" id="101924"/>
    <lineage>
        <taxon>Eukaryota</taxon>
        <taxon>Rhodophyta</taxon>
        <taxon>Stylonematophyceae</taxon>
        <taxon>Stylonematales</taxon>
        <taxon>Stylonemataceae</taxon>
        <taxon>Rhodosorus</taxon>
    </lineage>
</organism>
<evidence type="ECO:0000256" key="10">
    <source>
        <dbReference type="ARBA" id="ARBA00048167"/>
    </source>
</evidence>
<dbReference type="GO" id="GO:0032259">
    <property type="term" value="P:methylation"/>
    <property type="evidence" value="ECO:0007669"/>
    <property type="project" value="UniProtKB-KW"/>
</dbReference>
<evidence type="ECO:0000256" key="2">
    <source>
        <dbReference type="ARBA" id="ARBA00022603"/>
    </source>
</evidence>
<dbReference type="Gene3D" id="3.40.50.150">
    <property type="entry name" value="Vaccinia Virus protein VP39"/>
    <property type="match status" value="1"/>
</dbReference>
<evidence type="ECO:0000313" key="12">
    <source>
        <dbReference type="EMBL" id="KAJ8906756.1"/>
    </source>
</evidence>
<dbReference type="InterPro" id="IPR008576">
    <property type="entry name" value="MeTrfase_NTM1"/>
</dbReference>
<feature type="binding site" evidence="11">
    <location>
        <position position="114"/>
    </location>
    <ligand>
        <name>S-adenosyl-L-methionine</name>
        <dbReference type="ChEBI" id="CHEBI:59789"/>
    </ligand>
</feature>
<dbReference type="GO" id="GO:0005737">
    <property type="term" value="C:cytoplasm"/>
    <property type="evidence" value="ECO:0007669"/>
    <property type="project" value="TreeGrafter"/>
</dbReference>
<dbReference type="PANTHER" id="PTHR12753">
    <property type="entry name" value="AD-003 - RELATED"/>
    <property type="match status" value="1"/>
</dbReference>
<name>A0AAV8UVY6_9RHOD</name>
<evidence type="ECO:0000256" key="7">
    <source>
        <dbReference type="ARBA" id="ARBA00043129"/>
    </source>
</evidence>
<dbReference type="Pfam" id="PF05891">
    <property type="entry name" value="Methyltransf_PK"/>
    <property type="match status" value="1"/>
</dbReference>
<keyword evidence="13" id="KW-1185">Reference proteome</keyword>